<dbReference type="PANTHER" id="PTHR10063:SF0">
    <property type="entry name" value="TUBERIN"/>
    <property type="match status" value="1"/>
</dbReference>
<feature type="compositionally biased region" description="Low complexity" evidence="2">
    <location>
        <begin position="1677"/>
        <end position="1687"/>
    </location>
</feature>
<feature type="compositionally biased region" description="Polar residues" evidence="2">
    <location>
        <begin position="23"/>
        <end position="40"/>
    </location>
</feature>
<feature type="region of interest" description="Disordered" evidence="2">
    <location>
        <begin position="1639"/>
        <end position="1687"/>
    </location>
</feature>
<evidence type="ECO:0000256" key="1">
    <source>
        <dbReference type="ARBA" id="ARBA00022468"/>
    </source>
</evidence>
<organism evidence="4 5">
    <name type="scientific">Wickerhamomyces pijperi</name>
    <name type="common">Yeast</name>
    <name type="synonym">Pichia pijperi</name>
    <dbReference type="NCBI Taxonomy" id="599730"/>
    <lineage>
        <taxon>Eukaryota</taxon>
        <taxon>Fungi</taxon>
        <taxon>Dikarya</taxon>
        <taxon>Ascomycota</taxon>
        <taxon>Saccharomycotina</taxon>
        <taxon>Saccharomycetes</taxon>
        <taxon>Phaffomycetales</taxon>
        <taxon>Wickerhamomycetaceae</taxon>
        <taxon>Wickerhamomyces</taxon>
    </lineage>
</organism>
<feature type="region of interest" description="Disordered" evidence="2">
    <location>
        <begin position="1516"/>
        <end position="1537"/>
    </location>
</feature>
<dbReference type="InterPro" id="IPR027107">
    <property type="entry name" value="Tuberin/Ral-act_asu"/>
</dbReference>
<dbReference type="InterPro" id="IPR035974">
    <property type="entry name" value="Rap/Ran-GAP_sf"/>
</dbReference>
<dbReference type="PROSITE" id="PS50085">
    <property type="entry name" value="RAPGAP"/>
    <property type="match status" value="1"/>
</dbReference>
<feature type="compositionally biased region" description="Polar residues" evidence="2">
    <location>
        <begin position="1"/>
        <end position="12"/>
    </location>
</feature>
<reference evidence="4" key="1">
    <citation type="journal article" date="2021" name="Open Biol.">
        <title>Shared evolutionary footprints suggest mitochondrial oxidative damage underlies multiple complex I losses in fungi.</title>
        <authorList>
            <person name="Schikora-Tamarit M.A."/>
            <person name="Marcet-Houben M."/>
            <person name="Nosek J."/>
            <person name="Gabaldon T."/>
        </authorList>
    </citation>
    <scope>NUCLEOTIDE SEQUENCE</scope>
    <source>
        <strain evidence="4">CBS2887</strain>
    </source>
</reference>
<accession>A0A9P8TGS6</accession>
<feature type="domain" description="Rap-GAP" evidence="3">
    <location>
        <begin position="1332"/>
        <end position="1629"/>
    </location>
</feature>
<proteinExistence type="predicted"/>
<reference evidence="4" key="2">
    <citation type="submission" date="2021-01" db="EMBL/GenBank/DDBJ databases">
        <authorList>
            <person name="Schikora-Tamarit M.A."/>
        </authorList>
    </citation>
    <scope>NUCLEOTIDE SEQUENCE</scope>
    <source>
        <strain evidence="4">CBS2887</strain>
    </source>
</reference>
<protein>
    <recommendedName>
        <fullName evidence="3">Rap-GAP domain-containing protein</fullName>
    </recommendedName>
</protein>
<evidence type="ECO:0000313" key="4">
    <source>
        <dbReference type="EMBL" id="KAH3678229.1"/>
    </source>
</evidence>
<evidence type="ECO:0000256" key="2">
    <source>
        <dbReference type="SAM" id="MobiDB-lite"/>
    </source>
</evidence>
<comment type="caution">
    <text evidence="4">The sequence shown here is derived from an EMBL/GenBank/DDBJ whole genome shotgun (WGS) entry which is preliminary data.</text>
</comment>
<dbReference type="InterPro" id="IPR000331">
    <property type="entry name" value="Rap/Ran_GAP_dom"/>
</dbReference>
<evidence type="ECO:0000313" key="5">
    <source>
        <dbReference type="Proteomes" id="UP000774326"/>
    </source>
</evidence>
<feature type="compositionally biased region" description="Low complexity" evidence="2">
    <location>
        <begin position="1525"/>
        <end position="1537"/>
    </location>
</feature>
<name>A0A9P8TGS6_WICPI</name>
<dbReference type="OrthoDB" id="19311at2759"/>
<feature type="compositionally biased region" description="Gly residues" evidence="2">
    <location>
        <begin position="1662"/>
        <end position="1676"/>
    </location>
</feature>
<keyword evidence="5" id="KW-1185">Reference proteome</keyword>
<dbReference type="SUPFAM" id="SSF111347">
    <property type="entry name" value="Rap/Ran-GAP"/>
    <property type="match status" value="1"/>
</dbReference>
<evidence type="ECO:0000259" key="3">
    <source>
        <dbReference type="PROSITE" id="PS50085"/>
    </source>
</evidence>
<gene>
    <name evidence="4" type="ORF">WICPIJ_008894</name>
</gene>
<dbReference type="InterPro" id="IPR016024">
    <property type="entry name" value="ARM-type_fold"/>
</dbReference>
<dbReference type="GO" id="GO:0005096">
    <property type="term" value="F:GTPase activator activity"/>
    <property type="evidence" value="ECO:0007669"/>
    <property type="project" value="UniProtKB-KW"/>
</dbReference>
<feature type="compositionally biased region" description="Basic and acidic residues" evidence="2">
    <location>
        <begin position="1639"/>
        <end position="1648"/>
    </location>
</feature>
<dbReference type="Proteomes" id="UP000774326">
    <property type="component" value="Unassembled WGS sequence"/>
</dbReference>
<dbReference type="GO" id="GO:0005634">
    <property type="term" value="C:nucleus"/>
    <property type="evidence" value="ECO:0007669"/>
    <property type="project" value="InterPro"/>
</dbReference>
<dbReference type="GO" id="GO:0051056">
    <property type="term" value="P:regulation of small GTPase mediated signal transduction"/>
    <property type="evidence" value="ECO:0007669"/>
    <property type="project" value="InterPro"/>
</dbReference>
<feature type="region of interest" description="Disordered" evidence="2">
    <location>
        <begin position="1"/>
        <end position="70"/>
    </location>
</feature>
<dbReference type="EMBL" id="JAEUBG010005127">
    <property type="protein sequence ID" value="KAH3678229.1"/>
    <property type="molecule type" value="Genomic_DNA"/>
</dbReference>
<dbReference type="SUPFAM" id="SSF48371">
    <property type="entry name" value="ARM repeat"/>
    <property type="match status" value="1"/>
</dbReference>
<dbReference type="Gene3D" id="3.40.50.11210">
    <property type="entry name" value="Rap/Ran-GAP"/>
    <property type="match status" value="1"/>
</dbReference>
<dbReference type="PANTHER" id="PTHR10063">
    <property type="entry name" value="TUBERIN"/>
    <property type="match status" value="1"/>
</dbReference>
<dbReference type="GO" id="GO:0005737">
    <property type="term" value="C:cytoplasm"/>
    <property type="evidence" value="ECO:0007669"/>
    <property type="project" value="TreeGrafter"/>
</dbReference>
<sequence>MSNHNRYNSAESETGEGGDLFRRNTSPTVRYTHPNTTPIYHTNIDDSSSSYPSSYTAGDDTLNGNGPSSLTKIKSTSTSASASAGQGNFATGFFQTISNTFKLNTSSSNSSEDDSVSIQETLRTIMNQKASAKDRTKAMSLILTRFDSCSDNMGNFNDSLTNLIPSQIWTMAKLQTLLDSSKHSDSLRGMTLAFLELLCYLNEYDGFLIDINMNHEGGIGLDTKEMRSVGYLTDLIHSCYQGKKKGQDNQFKVVLRIVKRLTNDGTFVFLQNYLSEVVGLTRLFIASSLRLKSFGDDSETEIELLKFVQSCVRSGVFGTDHSNSSGSEKLETEDELMKLMFETSLKTGDKLILRECILVMNEIILQHQSHMSQSKCLSSEQCFTMLEILTNSMVLDMEFYELGAECVMNVIQTHTKTWEEVYELLVRIVGCDGTENKNINASIGAMKFLISALNDGTISLQNIDLMKLVQTLNVISQWEKLGMNCMVLQLLERVILRKLGYIQSFTVEKEDDKNEVEVCHLILQILRNVSVNIANNEKKKKNDKTLLELTHFFRQIINVSIQNLLDTAAYPGDISELIHTLLLSKDVQAVLNVKNCIYVIRWFVNEGKLTPGDSESPNNKEWRDTLTYVMSLFFFQEANRDISVRKAMIRTAFDLIRTLSGTEDSQFVSDLLFKTLLNGNDSTEIITITSQLLMDLCLESPQVSSSLLKRYVEDKLAEFPIRNLIIVTKCLISNFMVQFLKCDLNTTASATEESSTYTYNLLITITNHTLATYSASPSTSQSTDLLLLTSRLLVRLRSSFDNQVYITAPSDIEGLSAAFGRNVKMEKTESKHENDKMELDQKWWYPEDVEEIIPKAAINRPSPFLKYIGNGNDRGIDITSWFQIVIKIISTGTNWEIYSFIYCYFCPQLSNVSLFTSNPNCGDLMRQFTSILTDQLRLNLPSSLSGSNTKNIPKTDLQIAIIRTITPLLSYVQAYIPKPQQDQLLNLIITTTLPTTTSISLETSLKLLIPTMHLLTIILHVAPLTLKKHIPLVLTRLQTKVSSGTFVNMIAPHLLEWLITLNGKQQGMGLTLVERKCVVGLCVRCIQFARDWFVWRRRKNSNGTTQGGAQGAPQGRLLQHGALPEVDFKPSTGKEDSESQGNADIIPNYILTLSYDVMTSWFLSVSLEDRPELAKFVITNLINSDSGGVISDLNLGFVDLIERFTYADLKIGSGGGGVPCKDPKFETEGVSSGNWVLGESVVTISTLKKTGESMVVVRRASGISQYWISSKPPVADEEVEDEEEDDDSAEYTAQHILLQLLSHKSPIPSPSQSNTHQKPLLIPPIPQLTRSLTTLDHIPTIQTHKIGLLYIGPTQNHESDILRNTTASIDSEEYSEFLDGLGGKIKLKKSKGKTQYTAGLDTTNDADGEHALVWKDKVMQLVWHVTSMMPNSKTISETASEVQKAEAEVENGMLKKRHVGNDYVNVFFDESGIDLDQSNEDNENDDDSAFDFNVIKSQFNFINVVIQPHSVTFHSKNKDMDTDKTQTSTTPAATGGSSKEKLYKVKTYRRKGIPPIFSTTHFKIIPLSSIPIMIKQLSLLCDQFANVWHHNYQLSSSASSFSDNSDGSEGDKALYQSNWAHRARQICTIRERVEKHYENEELKKKKEEELDPNSSNGNANNGAGGGTGSTVGGGRMRGNSMRSFSKE</sequence>
<dbReference type="Pfam" id="PF02145">
    <property type="entry name" value="Rap_GAP"/>
    <property type="match status" value="1"/>
</dbReference>
<keyword evidence="1" id="KW-0343">GTPase activation</keyword>